<reference evidence="2 3" key="1">
    <citation type="submission" date="2012-02" db="EMBL/GenBank/DDBJ databases">
        <title>Improved High-Quality Draft genome of Joostella marina DSM 19592.</title>
        <authorList>
            <consortium name="US DOE Joint Genome Institute (JGI-PGF)"/>
            <person name="Lucas S."/>
            <person name="Copeland A."/>
            <person name="Lapidus A."/>
            <person name="Bruce D."/>
            <person name="Goodwin L."/>
            <person name="Pitluck S."/>
            <person name="Peters L."/>
            <person name="Chertkov O."/>
            <person name="Ovchinnikova G."/>
            <person name="Kyrpides N."/>
            <person name="Mavromatis K."/>
            <person name="Detter J.C."/>
            <person name="Han C."/>
            <person name="Land M."/>
            <person name="Hauser L."/>
            <person name="Markowitz V."/>
            <person name="Cheng J.-F."/>
            <person name="Hugenholtz P."/>
            <person name="Woyke T."/>
            <person name="Wu D."/>
            <person name="Tindall B."/>
            <person name="Brambilla E."/>
            <person name="Klenk H.-P."/>
            <person name="Eisen J.A."/>
        </authorList>
    </citation>
    <scope>NUCLEOTIDE SEQUENCE [LARGE SCALE GENOMIC DNA]</scope>
    <source>
        <strain evidence="2 3">DSM 19592</strain>
    </source>
</reference>
<dbReference type="EMBL" id="JH651380">
    <property type="protein sequence ID" value="EIJ37376.1"/>
    <property type="molecule type" value="Genomic_DNA"/>
</dbReference>
<evidence type="ECO:0000313" key="2">
    <source>
        <dbReference type="EMBL" id="EIJ37376.1"/>
    </source>
</evidence>
<dbReference type="OrthoDB" id="1453373at2"/>
<proteinExistence type="predicted"/>
<accession>I3C183</accession>
<keyword evidence="1" id="KW-1133">Transmembrane helix</keyword>
<dbReference type="RefSeq" id="WP_008616224.1">
    <property type="nucleotide sequence ID" value="NZ_JH651380.1"/>
</dbReference>
<name>I3C183_9FLAO</name>
<feature type="transmembrane region" description="Helical" evidence="1">
    <location>
        <begin position="34"/>
        <end position="51"/>
    </location>
</feature>
<dbReference type="Proteomes" id="UP000004690">
    <property type="component" value="Unassembled WGS sequence"/>
</dbReference>
<sequence length="60" mass="7190">MNFVYITSLLLQSPDGIPKPGNNEPLDLQSWSEVIIYILIPILLIVFYFVWRKNRRNRKR</sequence>
<gene>
    <name evidence="2" type="ORF">JoomaDRAFT_0319</name>
</gene>
<protein>
    <recommendedName>
        <fullName evidence="4">Adenylosuccinate synthetase</fullName>
    </recommendedName>
</protein>
<dbReference type="HOGENOM" id="CLU_204331_0_0_10"/>
<keyword evidence="1" id="KW-0472">Membrane</keyword>
<evidence type="ECO:0008006" key="4">
    <source>
        <dbReference type="Google" id="ProtNLM"/>
    </source>
</evidence>
<keyword evidence="1" id="KW-0812">Transmembrane</keyword>
<organism evidence="2 3">
    <name type="scientific">Galbibacter orientalis DSM 19592</name>
    <dbReference type="NCBI Taxonomy" id="926559"/>
    <lineage>
        <taxon>Bacteria</taxon>
        <taxon>Pseudomonadati</taxon>
        <taxon>Bacteroidota</taxon>
        <taxon>Flavobacteriia</taxon>
        <taxon>Flavobacteriales</taxon>
        <taxon>Flavobacteriaceae</taxon>
        <taxon>Galbibacter</taxon>
    </lineage>
</organism>
<keyword evidence="3" id="KW-1185">Reference proteome</keyword>
<evidence type="ECO:0000256" key="1">
    <source>
        <dbReference type="SAM" id="Phobius"/>
    </source>
</evidence>
<dbReference type="AlphaFoldDB" id="I3C183"/>
<evidence type="ECO:0000313" key="3">
    <source>
        <dbReference type="Proteomes" id="UP000004690"/>
    </source>
</evidence>